<gene>
    <name evidence="3" type="primary">ERD14</name>
    <name evidence="3" type="ORF">QJS10_CPA01g00304</name>
</gene>
<dbReference type="EMBL" id="JAUJYO010000001">
    <property type="protein sequence ID" value="KAK1324254.1"/>
    <property type="molecule type" value="Genomic_DNA"/>
</dbReference>
<dbReference type="InterPro" id="IPR030513">
    <property type="entry name" value="Dehydrin_CS"/>
</dbReference>
<sequence>MAEENVHHESEGLSGEGEVKDRGMFDFMKKKKDEEGKCEEEVLVSEFEKVKVEEGEEKKHESLGEKLHRSGSSSSSSSDEEEVLEGETKEKKKKKGLKEKIKEKISGEDKAGEDDKKDEVVYEDCKTSVPAIATSDNTTTAEVVKSEESVTETALSPGGEKKGFLEKIKDKLPGGTKKAEEAPVESSQAAVVVVQEEEEKKGFLEKIKEKFHKSGGGDEHET</sequence>
<accession>A0AAV9FGB1</accession>
<dbReference type="GO" id="GO:0016020">
    <property type="term" value="C:membrane"/>
    <property type="evidence" value="ECO:0007669"/>
    <property type="project" value="TreeGrafter"/>
</dbReference>
<feature type="region of interest" description="Disordered" evidence="2">
    <location>
        <begin position="139"/>
        <end position="166"/>
    </location>
</feature>
<comment type="similarity">
    <text evidence="1">Belongs to the plant dehydrin family.</text>
</comment>
<dbReference type="GO" id="GO:0005829">
    <property type="term" value="C:cytosol"/>
    <property type="evidence" value="ECO:0007669"/>
    <property type="project" value="TreeGrafter"/>
</dbReference>
<dbReference type="GO" id="GO:0009631">
    <property type="term" value="P:cold acclimation"/>
    <property type="evidence" value="ECO:0007669"/>
    <property type="project" value="TreeGrafter"/>
</dbReference>
<proteinExistence type="inferred from homology"/>
<protein>
    <submittedName>
        <fullName evidence="3">Dehydrin ERD14</fullName>
    </submittedName>
</protein>
<dbReference type="GO" id="GO:0009737">
    <property type="term" value="P:response to abscisic acid"/>
    <property type="evidence" value="ECO:0007669"/>
    <property type="project" value="TreeGrafter"/>
</dbReference>
<feature type="region of interest" description="Disordered" evidence="2">
    <location>
        <begin position="1"/>
        <end position="120"/>
    </location>
</feature>
<dbReference type="PROSITE" id="PS00315">
    <property type="entry name" value="DEHYDRIN_1"/>
    <property type="match status" value="1"/>
</dbReference>
<dbReference type="PANTHER" id="PTHR33346:SF2">
    <property type="entry name" value="DEHYDRIN ERD14"/>
    <property type="match status" value="1"/>
</dbReference>
<evidence type="ECO:0000313" key="3">
    <source>
        <dbReference type="EMBL" id="KAK1324254.1"/>
    </source>
</evidence>
<dbReference type="InterPro" id="IPR000167">
    <property type="entry name" value="Dehydrin"/>
</dbReference>
<dbReference type="AlphaFoldDB" id="A0AAV9FGB1"/>
<name>A0AAV9FGB1_ACOCL</name>
<reference evidence="3" key="2">
    <citation type="submission" date="2023-06" db="EMBL/GenBank/DDBJ databases">
        <authorList>
            <person name="Ma L."/>
            <person name="Liu K.-W."/>
            <person name="Li Z."/>
            <person name="Hsiao Y.-Y."/>
            <person name="Qi Y."/>
            <person name="Fu T."/>
            <person name="Tang G."/>
            <person name="Zhang D."/>
            <person name="Sun W.-H."/>
            <person name="Liu D.-K."/>
            <person name="Li Y."/>
            <person name="Chen G.-Z."/>
            <person name="Liu X.-D."/>
            <person name="Liao X.-Y."/>
            <person name="Jiang Y.-T."/>
            <person name="Yu X."/>
            <person name="Hao Y."/>
            <person name="Huang J."/>
            <person name="Zhao X.-W."/>
            <person name="Ke S."/>
            <person name="Chen Y.-Y."/>
            <person name="Wu W.-L."/>
            <person name="Hsu J.-L."/>
            <person name="Lin Y.-F."/>
            <person name="Huang M.-D."/>
            <person name="Li C.-Y."/>
            <person name="Huang L."/>
            <person name="Wang Z.-W."/>
            <person name="Zhao X."/>
            <person name="Zhong W.-Y."/>
            <person name="Peng D.-H."/>
            <person name="Ahmad S."/>
            <person name="Lan S."/>
            <person name="Zhang J.-S."/>
            <person name="Tsai W.-C."/>
            <person name="Van De Peer Y."/>
            <person name="Liu Z.-J."/>
        </authorList>
    </citation>
    <scope>NUCLEOTIDE SEQUENCE</scope>
    <source>
        <strain evidence="3">CP</strain>
        <tissue evidence="3">Leaves</tissue>
    </source>
</reference>
<reference evidence="3" key="1">
    <citation type="journal article" date="2023" name="Nat. Commun.">
        <title>Diploid and tetraploid genomes of Acorus and the evolution of monocots.</title>
        <authorList>
            <person name="Ma L."/>
            <person name="Liu K.W."/>
            <person name="Li Z."/>
            <person name="Hsiao Y.Y."/>
            <person name="Qi Y."/>
            <person name="Fu T."/>
            <person name="Tang G.D."/>
            <person name="Zhang D."/>
            <person name="Sun W.H."/>
            <person name="Liu D.K."/>
            <person name="Li Y."/>
            <person name="Chen G.Z."/>
            <person name="Liu X.D."/>
            <person name="Liao X.Y."/>
            <person name="Jiang Y.T."/>
            <person name="Yu X."/>
            <person name="Hao Y."/>
            <person name="Huang J."/>
            <person name="Zhao X.W."/>
            <person name="Ke S."/>
            <person name="Chen Y.Y."/>
            <person name="Wu W.L."/>
            <person name="Hsu J.L."/>
            <person name="Lin Y.F."/>
            <person name="Huang M.D."/>
            <person name="Li C.Y."/>
            <person name="Huang L."/>
            <person name="Wang Z.W."/>
            <person name="Zhao X."/>
            <person name="Zhong W.Y."/>
            <person name="Peng D.H."/>
            <person name="Ahmad S."/>
            <person name="Lan S."/>
            <person name="Zhang J.S."/>
            <person name="Tsai W.C."/>
            <person name="Van de Peer Y."/>
            <person name="Liu Z.J."/>
        </authorList>
    </citation>
    <scope>NUCLEOTIDE SEQUENCE</scope>
    <source>
        <strain evidence="3">CP</strain>
    </source>
</reference>
<comment type="caution">
    <text evidence="3">The sequence shown here is derived from an EMBL/GenBank/DDBJ whole genome shotgun (WGS) entry which is preliminary data.</text>
</comment>
<dbReference type="Pfam" id="PF00257">
    <property type="entry name" value="Dehydrin"/>
    <property type="match status" value="1"/>
</dbReference>
<dbReference type="PANTHER" id="PTHR33346">
    <property type="entry name" value="DEHYDRIN XERO 2-RELATED"/>
    <property type="match status" value="1"/>
</dbReference>
<keyword evidence="4" id="KW-1185">Reference proteome</keyword>
<dbReference type="Proteomes" id="UP001180020">
    <property type="component" value="Unassembled WGS sequence"/>
</dbReference>
<evidence type="ECO:0000256" key="2">
    <source>
        <dbReference type="SAM" id="MobiDB-lite"/>
    </source>
</evidence>
<feature type="compositionally biased region" description="Basic and acidic residues" evidence="2">
    <location>
        <begin position="46"/>
        <end position="68"/>
    </location>
</feature>
<organism evidence="3 4">
    <name type="scientific">Acorus calamus</name>
    <name type="common">Sweet flag</name>
    <dbReference type="NCBI Taxonomy" id="4465"/>
    <lineage>
        <taxon>Eukaryota</taxon>
        <taxon>Viridiplantae</taxon>
        <taxon>Streptophyta</taxon>
        <taxon>Embryophyta</taxon>
        <taxon>Tracheophyta</taxon>
        <taxon>Spermatophyta</taxon>
        <taxon>Magnoliopsida</taxon>
        <taxon>Liliopsida</taxon>
        <taxon>Acoraceae</taxon>
        <taxon>Acorus</taxon>
    </lineage>
</organism>
<evidence type="ECO:0000313" key="4">
    <source>
        <dbReference type="Proteomes" id="UP001180020"/>
    </source>
</evidence>
<feature type="compositionally biased region" description="Basic and acidic residues" evidence="2">
    <location>
        <begin position="1"/>
        <end position="35"/>
    </location>
</feature>
<feature type="compositionally biased region" description="Basic and acidic residues" evidence="2">
    <location>
        <begin position="98"/>
        <end position="120"/>
    </location>
</feature>
<dbReference type="GO" id="GO:0009414">
    <property type="term" value="P:response to water deprivation"/>
    <property type="evidence" value="ECO:0007669"/>
    <property type="project" value="TreeGrafter"/>
</dbReference>
<dbReference type="PROSITE" id="PS00823">
    <property type="entry name" value="DEHYDRIN_2"/>
    <property type="match status" value="1"/>
</dbReference>
<evidence type="ECO:0000256" key="1">
    <source>
        <dbReference type="RuleBase" id="RU003995"/>
    </source>
</evidence>